<dbReference type="Gene3D" id="1.20.58.410">
    <property type="entry name" value="Release factor"/>
    <property type="match status" value="1"/>
</dbReference>
<comment type="similarity">
    <text evidence="1 4">Belongs to the prokaryotic/mitochondrial release factor family.</text>
</comment>
<dbReference type="Gene3D" id="3.30.160.20">
    <property type="match status" value="1"/>
</dbReference>
<dbReference type="InterPro" id="IPR004374">
    <property type="entry name" value="PrfB"/>
</dbReference>
<evidence type="ECO:0000256" key="3">
    <source>
        <dbReference type="ARBA" id="ARBA00022917"/>
    </source>
</evidence>
<name>A0A0G0FWB0_9BACT</name>
<comment type="caution">
    <text evidence="8">The sequence shown here is derived from an EMBL/GenBank/DDBJ whole genome shotgun (WGS) entry which is preliminary data.</text>
</comment>
<protein>
    <recommendedName>
        <fullName evidence="4 5">Peptide chain release factor 2</fullName>
        <shortName evidence="4">RF-2</shortName>
    </recommendedName>
</protein>
<dbReference type="InterPro" id="IPR000352">
    <property type="entry name" value="Pep_chain_release_fac_I"/>
</dbReference>
<dbReference type="PANTHER" id="PTHR43116">
    <property type="entry name" value="PEPTIDE CHAIN RELEASE FACTOR 2"/>
    <property type="match status" value="1"/>
</dbReference>
<evidence type="ECO:0000313" key="9">
    <source>
        <dbReference type="Proteomes" id="UP000034044"/>
    </source>
</evidence>
<gene>
    <name evidence="4" type="primary">prfB</name>
    <name evidence="8" type="ORF">US36_C0002G0023</name>
</gene>
<evidence type="ECO:0000313" key="8">
    <source>
        <dbReference type="EMBL" id="KKQ23298.1"/>
    </source>
</evidence>
<comment type="function">
    <text evidence="4">Peptide chain release factor 2 directs the termination of translation in response to the peptide chain termination codons UGA and UAA.</text>
</comment>
<dbReference type="NCBIfam" id="TIGR00020">
    <property type="entry name" value="prfB"/>
    <property type="match status" value="1"/>
</dbReference>
<keyword evidence="3 4" id="KW-0648">Protein biosynthesis</keyword>
<dbReference type="Proteomes" id="UP000034044">
    <property type="component" value="Unassembled WGS sequence"/>
</dbReference>
<evidence type="ECO:0000256" key="1">
    <source>
        <dbReference type="ARBA" id="ARBA00010835"/>
    </source>
</evidence>
<keyword evidence="4" id="KW-0963">Cytoplasm</keyword>
<evidence type="ECO:0000256" key="4">
    <source>
        <dbReference type="HAMAP-Rule" id="MF_00094"/>
    </source>
</evidence>
<dbReference type="SMART" id="SM00937">
    <property type="entry name" value="PCRF"/>
    <property type="match status" value="1"/>
</dbReference>
<dbReference type="SUPFAM" id="SSF75620">
    <property type="entry name" value="Release factor"/>
    <property type="match status" value="1"/>
</dbReference>
<keyword evidence="2 4" id="KW-0488">Methylation</keyword>
<dbReference type="PANTHER" id="PTHR43116:SF3">
    <property type="entry name" value="CLASS I PEPTIDE CHAIN RELEASE FACTOR"/>
    <property type="match status" value="1"/>
</dbReference>
<dbReference type="InterPro" id="IPR005139">
    <property type="entry name" value="PCRF"/>
</dbReference>
<dbReference type="Pfam" id="PF00472">
    <property type="entry name" value="RF-1"/>
    <property type="match status" value="1"/>
</dbReference>
<evidence type="ECO:0000256" key="5">
    <source>
        <dbReference type="NCBIfam" id="TIGR00020"/>
    </source>
</evidence>
<reference evidence="8 9" key="1">
    <citation type="journal article" date="2015" name="Nature">
        <title>rRNA introns, odd ribosomes, and small enigmatic genomes across a large radiation of phyla.</title>
        <authorList>
            <person name="Brown C.T."/>
            <person name="Hug L.A."/>
            <person name="Thomas B.C."/>
            <person name="Sharon I."/>
            <person name="Castelle C.J."/>
            <person name="Singh A."/>
            <person name="Wilkins M.J."/>
            <person name="Williams K.H."/>
            <person name="Banfield J.F."/>
        </authorList>
    </citation>
    <scope>NUCLEOTIDE SEQUENCE [LARGE SCALE GENOMIC DNA]</scope>
</reference>
<dbReference type="EMBL" id="LBSR01000002">
    <property type="protein sequence ID" value="KKQ23298.1"/>
    <property type="molecule type" value="Genomic_DNA"/>
</dbReference>
<dbReference type="GO" id="GO:0005737">
    <property type="term" value="C:cytoplasm"/>
    <property type="evidence" value="ECO:0007669"/>
    <property type="project" value="UniProtKB-SubCell"/>
</dbReference>
<dbReference type="InterPro" id="IPR045853">
    <property type="entry name" value="Pep_chain_release_fac_I_sf"/>
</dbReference>
<dbReference type="PROSITE" id="PS00745">
    <property type="entry name" value="RF_PROK_I"/>
    <property type="match status" value="1"/>
</dbReference>
<accession>A0A0G0FWB0</accession>
<proteinExistence type="inferred from homology"/>
<keyword evidence="6" id="KW-0175">Coiled coil</keyword>
<organism evidence="8 9">
    <name type="scientific">Candidatus Wolfebacteria bacterium GW2011_GWC1_37_10</name>
    <dbReference type="NCBI Taxonomy" id="1619010"/>
    <lineage>
        <taxon>Bacteria</taxon>
        <taxon>Candidatus Wolfeibacteriota</taxon>
    </lineage>
</organism>
<dbReference type="HAMAP" id="MF_00094">
    <property type="entry name" value="Rel_fac_2"/>
    <property type="match status" value="1"/>
</dbReference>
<feature type="modified residue" description="N5-methylglutamine" evidence="4">
    <location>
        <position position="257"/>
    </location>
</feature>
<dbReference type="Gene3D" id="3.30.70.1660">
    <property type="match status" value="1"/>
</dbReference>
<evidence type="ECO:0000259" key="7">
    <source>
        <dbReference type="PROSITE" id="PS00745"/>
    </source>
</evidence>
<sequence>MINELTKELNNLKETAKNLAVKLGIEGIKKHLNELEAELGTQNLWKNRQLAEQKNKEAGQLRDILEFYEEIEKGLQNAEEKISQISLDNPELEKETEKDLKLISNKIKKIEIKQMMSGKYDKQSAIISIFSGAGGDDAQDWVSMLYEMYRKFCEHRGWRTKVVDESRGEYQSKTGRHPLKNITIEAKGDYAYGFLKKEIGVHRLVRISPFSPEKKRHTSFALVEVLPELPEIDESKFEIPSDDLRIEFSRAGGPGGQNVNKVETAVRIVHLPTNIAVSSRVERSQAQNRERAMKILKSKLIKLMEDTKSKELSQLRVKIKPEWGNQIRSYVLNPYKLVKDHRTNIETSQVDDVLDGNIDMFIESEI</sequence>
<feature type="domain" description="Prokaryotic-type class I peptide chain release factors" evidence="7">
    <location>
        <begin position="250"/>
        <end position="266"/>
    </location>
</feature>
<comment type="subcellular location">
    <subcellularLocation>
        <location evidence="4">Cytoplasm</location>
    </subcellularLocation>
</comment>
<dbReference type="Pfam" id="PF03462">
    <property type="entry name" value="PCRF"/>
    <property type="match status" value="1"/>
</dbReference>
<feature type="coiled-coil region" evidence="6">
    <location>
        <begin position="51"/>
        <end position="113"/>
    </location>
</feature>
<evidence type="ECO:0000256" key="2">
    <source>
        <dbReference type="ARBA" id="ARBA00022481"/>
    </source>
</evidence>
<comment type="PTM">
    <text evidence="4">Methylated by PrmC. Methylation increases the termination efficiency of RF2.</text>
</comment>
<dbReference type="AlphaFoldDB" id="A0A0G0FWB0"/>
<dbReference type="GO" id="GO:0016149">
    <property type="term" value="F:translation release factor activity, codon specific"/>
    <property type="evidence" value="ECO:0007669"/>
    <property type="project" value="UniProtKB-UniRule"/>
</dbReference>
<evidence type="ECO:0000256" key="6">
    <source>
        <dbReference type="SAM" id="Coils"/>
    </source>
</evidence>